<sequence length="574" mass="63815">MPFRSALQVFNALIQGSYMGYLLSNGVFRLSLQVEADPAGLVPRLMAFFTPYLMVDNSDAPADLTVCLHAPQAFETPWKTRCQIPHLIRETYAVGFTLKVWRGDLPNGESLAWDPEKQVGYRYRMSTRKVDFYGAEDAFIHLIELVRYYGLLVESAKGSAVLHSSAVVSRSHKAVTAFAGVKGAGKTTTMLEYVLAGEHDYYSGDKLLLDVQDGRVRARGWPDYPHIGLGSLRQHPCLIEEFPELAGLINDPACADRHKVLIAPERFAQVFGRAPTGSSWLDEVVLPEVMQSAERSRQSLSTVEILALIDGDSVFEWPAQFTTSTWHGIPPARTDIPCALSDALREALSRVRWTYSPGRSSTSTHDNQATTVCSMSFSQSTRGGAIRLSIVAPSGSGKSTAANYLYEYFTHLGLKVQVLKLAAPLYRLQARFYSEACTALSPGAQDQKLLEQVAGQLRFINPFALVKAFAQELEKTEADVVINDDLRDDQTDWPYLRENGFKVIKIVTDPLSRQRRLESRKDISVIHNSALDFQIERIHADFTLANDSTPDAFRHQIQELANHLMSSLPAGLQA</sequence>
<dbReference type="EMBL" id="CP000058">
    <property type="protein sequence ID" value="AAZ37830.1"/>
    <property type="molecule type" value="Genomic_DNA"/>
</dbReference>
<dbReference type="AlphaFoldDB" id="Q48DW7"/>
<dbReference type="InterPro" id="IPR027417">
    <property type="entry name" value="P-loop_NTPase"/>
</dbReference>
<dbReference type="eggNOG" id="ENOG50334WM">
    <property type="taxonomic scope" value="Bacteria"/>
</dbReference>
<gene>
    <name evidence="1" type="ordered locus">PSPPH_4306</name>
</gene>
<evidence type="ECO:0000313" key="2">
    <source>
        <dbReference type="Proteomes" id="UP000000551"/>
    </source>
</evidence>
<reference evidence="1 2" key="1">
    <citation type="journal article" date="2005" name="J. Bacteriol.">
        <title>Whole-genome sequence analysis of Pseudomonas syringae pv. phaseolicola 1448A reveals divergence among pathovars in genes involved in virulence and transposition.</title>
        <authorList>
            <person name="Joardar V."/>
            <person name="Lindeberg M."/>
            <person name="Jackson R.W."/>
            <person name="Selengut J."/>
            <person name="Dodson R."/>
            <person name="Brinkac L.M."/>
            <person name="Daugherty S.C."/>
            <person name="Deboy R."/>
            <person name="Durkin A.S."/>
            <person name="Giglio M.G."/>
            <person name="Madupu R."/>
            <person name="Nelson W.C."/>
            <person name="Rosovitz M.J."/>
            <person name="Sullivan S."/>
            <person name="Crabtree J."/>
            <person name="Creasy T."/>
            <person name="Davidsen T."/>
            <person name="Haft D.H."/>
            <person name="Zafar N."/>
            <person name="Zhou L."/>
            <person name="Halpin R."/>
            <person name="Holley T."/>
            <person name="Khouri H."/>
            <person name="Feldblyum T."/>
            <person name="White O."/>
            <person name="Fraser C.M."/>
            <person name="Chatterjee A.K."/>
            <person name="Cartinhour S."/>
            <person name="Schneider D.J."/>
            <person name="Mansfield J."/>
            <person name="Collmer A."/>
            <person name="Buell C.R."/>
        </authorList>
    </citation>
    <scope>NUCLEOTIDE SEQUENCE [LARGE SCALE GENOMIC DNA]</scope>
    <source>
        <strain evidence="2">1448A / Race 6</strain>
    </source>
</reference>
<evidence type="ECO:0000313" key="1">
    <source>
        <dbReference type="EMBL" id="AAZ37830.1"/>
    </source>
</evidence>
<dbReference type="Proteomes" id="UP000000551">
    <property type="component" value="Chromosome"/>
</dbReference>
<dbReference type="SUPFAM" id="SSF52540">
    <property type="entry name" value="P-loop containing nucleoside triphosphate hydrolases"/>
    <property type="match status" value="1"/>
</dbReference>
<dbReference type="KEGG" id="psp:PSPPH_4306"/>
<name>Q48DW7_PSE14</name>
<dbReference type="HOGENOM" id="CLU_474757_0_0_6"/>
<proteinExistence type="predicted"/>
<dbReference type="Gene3D" id="3.40.50.300">
    <property type="entry name" value="P-loop containing nucleotide triphosphate hydrolases"/>
    <property type="match status" value="1"/>
</dbReference>
<accession>Q48DW7</accession>
<organism evidence="1 2">
    <name type="scientific">Pseudomonas savastanoi pv. phaseolicola (strain 1448A / Race 6)</name>
    <name type="common">Pseudomonas syringae pv. phaseolicola (strain 1448A / Race 6)</name>
    <dbReference type="NCBI Taxonomy" id="264730"/>
    <lineage>
        <taxon>Bacteria</taxon>
        <taxon>Pseudomonadati</taxon>
        <taxon>Pseudomonadota</taxon>
        <taxon>Gammaproteobacteria</taxon>
        <taxon>Pseudomonadales</taxon>
        <taxon>Pseudomonadaceae</taxon>
        <taxon>Pseudomonas</taxon>
    </lineage>
</organism>
<protein>
    <submittedName>
        <fullName evidence="1">Uncharacterized protein</fullName>
    </submittedName>
</protein>